<feature type="transmembrane region" description="Helical" evidence="1">
    <location>
        <begin position="60"/>
        <end position="81"/>
    </location>
</feature>
<name>A0A0F8Z5F3_9ZZZZ</name>
<evidence type="ECO:0000256" key="1">
    <source>
        <dbReference type="SAM" id="Phobius"/>
    </source>
</evidence>
<feature type="transmembrane region" description="Helical" evidence="1">
    <location>
        <begin position="36"/>
        <end position="54"/>
    </location>
</feature>
<proteinExistence type="predicted"/>
<dbReference type="EMBL" id="LAZR01049712">
    <property type="protein sequence ID" value="KKK89002.1"/>
    <property type="molecule type" value="Genomic_DNA"/>
</dbReference>
<accession>A0A0F8Z5F3</accession>
<organism evidence="2">
    <name type="scientific">marine sediment metagenome</name>
    <dbReference type="NCBI Taxonomy" id="412755"/>
    <lineage>
        <taxon>unclassified sequences</taxon>
        <taxon>metagenomes</taxon>
        <taxon>ecological metagenomes</taxon>
    </lineage>
</organism>
<reference evidence="2" key="1">
    <citation type="journal article" date="2015" name="Nature">
        <title>Complex archaea that bridge the gap between prokaryotes and eukaryotes.</title>
        <authorList>
            <person name="Spang A."/>
            <person name="Saw J.H."/>
            <person name="Jorgensen S.L."/>
            <person name="Zaremba-Niedzwiedzka K."/>
            <person name="Martijn J."/>
            <person name="Lind A.E."/>
            <person name="van Eijk R."/>
            <person name="Schleper C."/>
            <person name="Guy L."/>
            <person name="Ettema T.J."/>
        </authorList>
    </citation>
    <scope>NUCLEOTIDE SEQUENCE</scope>
</reference>
<evidence type="ECO:0000313" key="2">
    <source>
        <dbReference type="EMBL" id="KKK89002.1"/>
    </source>
</evidence>
<keyword evidence="1" id="KW-1133">Transmembrane helix</keyword>
<keyword evidence="1" id="KW-0812">Transmembrane</keyword>
<gene>
    <name evidence="2" type="ORF">LCGC14_2737510</name>
</gene>
<protein>
    <submittedName>
        <fullName evidence="2">Uncharacterized protein</fullName>
    </submittedName>
</protein>
<comment type="caution">
    <text evidence="2">The sequence shown here is derived from an EMBL/GenBank/DDBJ whole genome shotgun (WGS) entry which is preliminary data.</text>
</comment>
<keyword evidence="1" id="KW-0472">Membrane</keyword>
<sequence>MKKGEKKEKLKEILPLAWNSYQHMYDTRVNSTQTQINFLLIVISFLSIFSFMLFDYSKYMAFLFPIMLQFVAFVILLKSFFIKI</sequence>
<dbReference type="AlphaFoldDB" id="A0A0F8Z5F3"/>